<gene>
    <name evidence="1" type="ORF">MENTE1834_LOCUS47605</name>
</gene>
<name>A0ACB1B584_MELEN</name>
<evidence type="ECO:0000313" key="1">
    <source>
        <dbReference type="EMBL" id="CAK5124014.1"/>
    </source>
</evidence>
<protein>
    <submittedName>
        <fullName evidence="1">Uncharacterized protein</fullName>
    </submittedName>
</protein>
<dbReference type="Proteomes" id="UP001497535">
    <property type="component" value="Unassembled WGS sequence"/>
</dbReference>
<dbReference type="EMBL" id="CAVMJV010000197">
    <property type="protein sequence ID" value="CAK5124014.1"/>
    <property type="molecule type" value="Genomic_DNA"/>
</dbReference>
<sequence length="179" mass="20365">MHIHVLTSIRIDFSPPPSLRYLRSLPIPLLLTPPRRPIFFFLFLPISLPISLHTSPPYIPLYPSIYASLNPSLHLSLSLYSPPYILLYILPSIPPYIPLPILLLPTSLLIPIFISPLYIFPSIPPYIPLYPSIYASLNPYTLSLYILPSIPPYIPSTSLLISRLKCNFYLFLCNLPLVL</sequence>
<reference evidence="1" key="1">
    <citation type="submission" date="2023-11" db="EMBL/GenBank/DDBJ databases">
        <authorList>
            <person name="Poullet M."/>
        </authorList>
    </citation>
    <scope>NUCLEOTIDE SEQUENCE</scope>
    <source>
        <strain evidence="1">E1834</strain>
    </source>
</reference>
<organism evidence="1 2">
    <name type="scientific">Meloidogyne enterolobii</name>
    <name type="common">Root-knot nematode worm</name>
    <name type="synonym">Meloidogyne mayaguensis</name>
    <dbReference type="NCBI Taxonomy" id="390850"/>
    <lineage>
        <taxon>Eukaryota</taxon>
        <taxon>Metazoa</taxon>
        <taxon>Ecdysozoa</taxon>
        <taxon>Nematoda</taxon>
        <taxon>Chromadorea</taxon>
        <taxon>Rhabditida</taxon>
        <taxon>Tylenchina</taxon>
        <taxon>Tylenchomorpha</taxon>
        <taxon>Tylenchoidea</taxon>
        <taxon>Meloidogynidae</taxon>
        <taxon>Meloidogyninae</taxon>
        <taxon>Meloidogyne</taxon>
    </lineage>
</organism>
<proteinExistence type="predicted"/>
<accession>A0ACB1B584</accession>
<comment type="caution">
    <text evidence="1">The sequence shown here is derived from an EMBL/GenBank/DDBJ whole genome shotgun (WGS) entry which is preliminary data.</text>
</comment>
<keyword evidence="2" id="KW-1185">Reference proteome</keyword>
<evidence type="ECO:0000313" key="2">
    <source>
        <dbReference type="Proteomes" id="UP001497535"/>
    </source>
</evidence>